<proteinExistence type="predicted"/>
<keyword evidence="1" id="KW-1133">Transmembrane helix</keyword>
<reference evidence="2 3" key="1">
    <citation type="journal article" date="2002" name="J. Virol.">
        <title>Analysis of the complete genome sequence of the Hz-1 virus suggests that it is related to members of the Baculoviridae.</title>
        <authorList>
            <person name="Cheng C.H."/>
            <person name="Liu S.M."/>
            <person name="Chow T.Y."/>
            <person name="Hsiao Y.Y."/>
            <person name="Wang D.P."/>
            <person name="Huang J.J."/>
            <person name="Chen H.H."/>
        </authorList>
    </citation>
    <scope>NUCLEOTIDE SEQUENCE [LARGE SCALE GENOMIC DNA]</scope>
</reference>
<evidence type="ECO:0000313" key="2">
    <source>
        <dbReference type="EMBL" id="AAN04339.1"/>
    </source>
</evidence>
<gene>
    <name evidence="2" type="primary">orf44</name>
</gene>
<keyword evidence="1" id="KW-0472">Membrane</keyword>
<dbReference type="KEGG" id="vg:955187"/>
<evidence type="ECO:0000256" key="1">
    <source>
        <dbReference type="SAM" id="Phobius"/>
    </source>
</evidence>
<feature type="transmembrane region" description="Helical" evidence="1">
    <location>
        <begin position="32"/>
        <end position="51"/>
    </location>
</feature>
<dbReference type="Proteomes" id="UP000232784">
    <property type="component" value="Segment"/>
</dbReference>
<evidence type="ECO:0000313" key="3">
    <source>
        <dbReference type="Proteomes" id="UP000232784"/>
    </source>
</evidence>
<sequence>MQDAGLYTIVNYNRFACTYSLCSLLGDFCFEYFTIVKVLIILIRYLKYTTIGKLHKLKQEKVVWCRYRGMRVLGYLCLVCISKYAYVYIFI</sequence>
<name>Q8JKR7_9VIRU</name>
<accession>Q8JKR7</accession>
<dbReference type="EMBL" id="AF451898">
    <property type="protein sequence ID" value="AAN04339.1"/>
    <property type="molecule type" value="Genomic_DNA"/>
</dbReference>
<feature type="transmembrane region" description="Helical" evidence="1">
    <location>
        <begin position="72"/>
        <end position="90"/>
    </location>
</feature>
<organism evidence="2 3">
    <name type="scientific">Heliothis zea nudivirus 1</name>
    <dbReference type="NCBI Taxonomy" id="3116536"/>
    <lineage>
        <taxon>Viruses</taxon>
        <taxon>Viruses incertae sedis</taxon>
        <taxon>Naldaviricetes</taxon>
        <taxon>Lefavirales</taxon>
        <taxon>Nudiviridae</taxon>
        <taxon>Betanudivirus</taxon>
        <taxon>Betanudivirus hezeae</taxon>
    </lineage>
</organism>
<protein>
    <submittedName>
        <fullName evidence="2">Orf44</fullName>
    </submittedName>
</protein>
<keyword evidence="3" id="KW-1185">Reference proteome</keyword>
<keyword evidence="1" id="KW-0812">Transmembrane</keyword>